<dbReference type="eggNOG" id="COG1413">
    <property type="taxonomic scope" value="Bacteria"/>
</dbReference>
<dbReference type="PATRIC" id="fig|512565.3.peg.3811"/>
<gene>
    <name evidence="1" type="ordered locus">AMIS_38180</name>
</gene>
<dbReference type="RefSeq" id="WP_014443932.1">
    <property type="nucleotide sequence ID" value="NC_017093.1"/>
</dbReference>
<dbReference type="OrthoDB" id="292843at2"/>
<dbReference type="HOGENOM" id="CLU_773004_0_0_11"/>
<reference evidence="1 2" key="1">
    <citation type="submission" date="2012-02" db="EMBL/GenBank/DDBJ databases">
        <title>Complete genome sequence of Actinoplanes missouriensis 431 (= NBRC 102363).</title>
        <authorList>
            <person name="Ohnishi Y."/>
            <person name="Ishikawa J."/>
            <person name="Sekine M."/>
            <person name="Hosoyama A."/>
            <person name="Harada T."/>
            <person name="Narita H."/>
            <person name="Hata T."/>
            <person name="Konno Y."/>
            <person name="Tutikane K."/>
            <person name="Fujita N."/>
            <person name="Horinouchi S."/>
            <person name="Hayakawa M."/>
        </authorList>
    </citation>
    <scope>NUCLEOTIDE SEQUENCE [LARGE SCALE GENOMIC DNA]</scope>
    <source>
        <strain evidence="2">ATCC 14538 / DSM 43046 / CBS 188.64 / JCM 3121 / NBRC 102363 / NCIMB 12654 / NRRL B-3342 / UNCC 431</strain>
    </source>
</reference>
<name>I0H7Q1_ACTM4</name>
<keyword evidence="2" id="KW-1185">Reference proteome</keyword>
<evidence type="ECO:0000313" key="2">
    <source>
        <dbReference type="Proteomes" id="UP000007882"/>
    </source>
</evidence>
<accession>I0H7Q1</accession>
<proteinExistence type="predicted"/>
<evidence type="ECO:0000313" key="1">
    <source>
        <dbReference type="EMBL" id="BAL89038.1"/>
    </source>
</evidence>
<dbReference type="KEGG" id="ams:AMIS_38180"/>
<organism evidence="1 2">
    <name type="scientific">Actinoplanes missouriensis (strain ATCC 14538 / DSM 43046 / CBS 188.64 / JCM 3121 / NBRC 102363 / NCIMB 12654 / NRRL B-3342 / UNCC 431)</name>
    <dbReference type="NCBI Taxonomy" id="512565"/>
    <lineage>
        <taxon>Bacteria</taxon>
        <taxon>Bacillati</taxon>
        <taxon>Actinomycetota</taxon>
        <taxon>Actinomycetes</taxon>
        <taxon>Micromonosporales</taxon>
        <taxon>Micromonosporaceae</taxon>
        <taxon>Actinoplanes</taxon>
    </lineage>
</organism>
<dbReference type="Proteomes" id="UP000007882">
    <property type="component" value="Chromosome"/>
</dbReference>
<dbReference type="AlphaFoldDB" id="I0H7Q1"/>
<dbReference type="STRING" id="512565.AMIS_38180"/>
<dbReference type="EMBL" id="AP012319">
    <property type="protein sequence ID" value="BAL89038.1"/>
    <property type="molecule type" value="Genomic_DNA"/>
</dbReference>
<protein>
    <submittedName>
        <fullName evidence="1">Uncharacterized protein</fullName>
    </submittedName>
</protein>
<sequence length="358" mass="38532">MMVSSYSLTLPTESAARAVADQLADRGHWLVAVRAVGHFSTDTHRPEFAGWWDVYSVVTTEPAPAGAETAAVRQIARHHGGVTAGPGGGKIEGLSRFFNREGLVHELSADEAARRRPAVVPPGPTVVPPAPLAYRETPDEAAELAAIMEALAGDDEPWEEDDDEPADSGDLLGELFNAAMHQGTVYAHTAGTVPDFVALALDERLGDQARAWVYLDLFMISTVGRRYLCSTADREHAFGRPLEESPDAVAARQAVMAGLPRLLRRWDAEVEIGRFFLAALVAAEPEAGAGLRRAIGELRRGYAGTARERTLLLVEALADRDEQRIEEALGDLGTGLSPWATAEQRGLSVLEDLLTAEV</sequence>